<reference evidence="16 17" key="1">
    <citation type="submission" date="2023-01" db="EMBL/GenBank/DDBJ databases">
        <title>Analysis of 21 Apiospora genomes using comparative genomics revels a genus with tremendous synthesis potential of carbohydrate active enzymes and secondary metabolites.</title>
        <authorList>
            <person name="Sorensen T."/>
        </authorList>
    </citation>
    <scope>NUCLEOTIDE SEQUENCE [LARGE SCALE GENOMIC DNA]</scope>
    <source>
        <strain evidence="16 17">CBS 117206</strain>
    </source>
</reference>
<keyword evidence="12" id="KW-0805">Transcription regulation</keyword>
<evidence type="ECO:0000256" key="15">
    <source>
        <dbReference type="SAM" id="MobiDB-lite"/>
    </source>
</evidence>
<feature type="region of interest" description="Disordered" evidence="15">
    <location>
        <begin position="428"/>
        <end position="460"/>
    </location>
</feature>
<protein>
    <recommendedName>
        <fullName evidence="5">poly(A)-specific ribonuclease</fullName>
        <ecNumber evidence="5">3.1.13.4</ecNumber>
    </recommendedName>
</protein>
<dbReference type="GO" id="GO:0005634">
    <property type="term" value="C:nucleus"/>
    <property type="evidence" value="ECO:0007669"/>
    <property type="project" value="UniProtKB-SubCell"/>
</dbReference>
<evidence type="ECO:0000256" key="9">
    <source>
        <dbReference type="ARBA" id="ARBA00022801"/>
    </source>
</evidence>
<comment type="caution">
    <text evidence="16">The sequence shown here is derived from an EMBL/GenBank/DDBJ whole genome shotgun (WGS) entry which is preliminary data.</text>
</comment>
<dbReference type="GO" id="GO:0004535">
    <property type="term" value="F:poly(A)-specific ribonuclease activity"/>
    <property type="evidence" value="ECO:0007669"/>
    <property type="project" value="UniProtKB-EC"/>
</dbReference>
<dbReference type="EC" id="3.1.13.4" evidence="5"/>
<evidence type="ECO:0000256" key="7">
    <source>
        <dbReference type="ARBA" id="ARBA00022722"/>
    </source>
</evidence>
<dbReference type="InterPro" id="IPR012337">
    <property type="entry name" value="RNaseH-like_sf"/>
</dbReference>
<evidence type="ECO:0000256" key="12">
    <source>
        <dbReference type="ARBA" id="ARBA00023015"/>
    </source>
</evidence>
<evidence type="ECO:0000256" key="3">
    <source>
        <dbReference type="ARBA" id="ARBA00004496"/>
    </source>
</evidence>
<evidence type="ECO:0000256" key="1">
    <source>
        <dbReference type="ARBA" id="ARBA00001663"/>
    </source>
</evidence>
<keyword evidence="13" id="KW-0804">Transcription</keyword>
<dbReference type="GO" id="GO:0003723">
    <property type="term" value="F:RNA binding"/>
    <property type="evidence" value="ECO:0007669"/>
    <property type="project" value="UniProtKB-KW"/>
</dbReference>
<dbReference type="Gene3D" id="3.30.420.10">
    <property type="entry name" value="Ribonuclease H-like superfamily/Ribonuclease H"/>
    <property type="match status" value="1"/>
</dbReference>
<keyword evidence="8" id="KW-0479">Metal-binding</keyword>
<evidence type="ECO:0000256" key="6">
    <source>
        <dbReference type="ARBA" id="ARBA00022490"/>
    </source>
</evidence>
<dbReference type="Proteomes" id="UP001392437">
    <property type="component" value="Unassembled WGS sequence"/>
</dbReference>
<evidence type="ECO:0000256" key="11">
    <source>
        <dbReference type="ARBA" id="ARBA00022884"/>
    </source>
</evidence>
<feature type="region of interest" description="Disordered" evidence="15">
    <location>
        <begin position="89"/>
        <end position="118"/>
    </location>
</feature>
<keyword evidence="9" id="KW-0378">Hydrolase</keyword>
<keyword evidence="10" id="KW-0269">Exonuclease</keyword>
<evidence type="ECO:0000256" key="8">
    <source>
        <dbReference type="ARBA" id="ARBA00022723"/>
    </source>
</evidence>
<dbReference type="InterPro" id="IPR039637">
    <property type="entry name" value="CNOT7/CNOT8/Pop2"/>
</dbReference>
<comment type="subcellular location">
    <subcellularLocation>
        <location evidence="3">Cytoplasm</location>
    </subcellularLocation>
    <subcellularLocation>
        <location evidence="2">Nucleus</location>
    </subcellularLocation>
</comment>
<keyword evidence="6" id="KW-0963">Cytoplasm</keyword>
<dbReference type="InterPro" id="IPR006941">
    <property type="entry name" value="RNase_CAF1"/>
</dbReference>
<feature type="region of interest" description="Disordered" evidence="15">
    <location>
        <begin position="1"/>
        <end position="41"/>
    </location>
</feature>
<dbReference type="InterPro" id="IPR036397">
    <property type="entry name" value="RNaseH_sf"/>
</dbReference>
<keyword evidence="17" id="KW-1185">Reference proteome</keyword>
<comment type="similarity">
    <text evidence="4">Belongs to the CAF1 family.</text>
</comment>
<keyword evidence="14" id="KW-0539">Nucleus</keyword>
<evidence type="ECO:0000256" key="13">
    <source>
        <dbReference type="ARBA" id="ARBA00023163"/>
    </source>
</evidence>
<evidence type="ECO:0000256" key="10">
    <source>
        <dbReference type="ARBA" id="ARBA00022839"/>
    </source>
</evidence>
<organism evidence="16 17">
    <name type="scientific">Apiospora kogelbergensis</name>
    <dbReference type="NCBI Taxonomy" id="1337665"/>
    <lineage>
        <taxon>Eukaryota</taxon>
        <taxon>Fungi</taxon>
        <taxon>Dikarya</taxon>
        <taxon>Ascomycota</taxon>
        <taxon>Pezizomycotina</taxon>
        <taxon>Sordariomycetes</taxon>
        <taxon>Xylariomycetidae</taxon>
        <taxon>Amphisphaeriales</taxon>
        <taxon>Apiosporaceae</taxon>
        <taxon>Apiospora</taxon>
    </lineage>
</organism>
<feature type="compositionally biased region" description="Polar residues" evidence="15">
    <location>
        <begin position="7"/>
        <end position="20"/>
    </location>
</feature>
<evidence type="ECO:0000313" key="16">
    <source>
        <dbReference type="EMBL" id="KAK8114844.1"/>
    </source>
</evidence>
<gene>
    <name evidence="16" type="ORF">PG999_006913</name>
</gene>
<keyword evidence="7" id="KW-0540">Nuclease</keyword>
<evidence type="ECO:0000313" key="17">
    <source>
        <dbReference type="Proteomes" id="UP001392437"/>
    </source>
</evidence>
<evidence type="ECO:0000256" key="4">
    <source>
        <dbReference type="ARBA" id="ARBA00008372"/>
    </source>
</evidence>
<comment type="catalytic activity">
    <reaction evidence="1">
        <text>Exonucleolytic cleavage of poly(A) to 5'-AMP.</text>
        <dbReference type="EC" id="3.1.13.4"/>
    </reaction>
</comment>
<keyword evidence="11" id="KW-0694">RNA-binding</keyword>
<name>A0AAW0QWT9_9PEZI</name>
<feature type="compositionally biased region" description="Low complexity" evidence="15">
    <location>
        <begin position="21"/>
        <end position="35"/>
    </location>
</feature>
<dbReference type="SUPFAM" id="SSF53098">
    <property type="entry name" value="Ribonuclease H-like"/>
    <property type="match status" value="1"/>
</dbReference>
<dbReference type="GO" id="GO:0030014">
    <property type="term" value="C:CCR4-NOT complex"/>
    <property type="evidence" value="ECO:0007669"/>
    <property type="project" value="InterPro"/>
</dbReference>
<sequence>MPPQPPNRFQNGPPTISPYTHQFPSHPSQSHQPPSLAQGYLANPQLGGFGAANGLGLGSGMGANVGFGMGGDQTGLNSHAARMGFAQAAQLQQQQHPHQQSHAMGGDHSNRQAGNRSRIRDVWRNNMNEEMDLLEYLIDDYPYVAMDTEFPGIVGRPMGSFIDKSDYHYQTLRVNVDMLKIIQVGLALFNEKGETPPSKPTAEMMERCPVIRKYFAAHGNLPIAWQFNFHFDLKADMANISSIESLREAGIDFERLEREGIDSVKFAIRVLASGLVQVEDVKWLSFHGGYDFGYFTKCLNNQELPNDGVKFDYIMKKHFPTTYDVKHLMKYAIKLNQMGRLNPNDNSAAEILNSFEQKSGLESTAASMKIKRVGTAHQAASDSLLTGKIFFQIREKIFNGHISDDHIGKIWGLSVGGTMNLPMFTGQNMANEKENNPSSNQGNGGGAATNGPSTPSTASVGLVTTPAAAQSHNTNGNNFHAMTPGNGVGVFGAFGSYLQGR</sequence>
<dbReference type="Pfam" id="PF04857">
    <property type="entry name" value="CAF1"/>
    <property type="match status" value="2"/>
</dbReference>
<accession>A0AAW0QWT9</accession>
<dbReference type="EMBL" id="JAQQWP010000006">
    <property type="protein sequence ID" value="KAK8114844.1"/>
    <property type="molecule type" value="Genomic_DNA"/>
</dbReference>
<evidence type="ECO:0000256" key="2">
    <source>
        <dbReference type="ARBA" id="ARBA00004123"/>
    </source>
</evidence>
<feature type="compositionally biased region" description="Low complexity" evidence="15">
    <location>
        <begin position="89"/>
        <end position="103"/>
    </location>
</feature>
<dbReference type="AlphaFoldDB" id="A0AAW0QWT9"/>
<dbReference type="GO" id="GO:0005737">
    <property type="term" value="C:cytoplasm"/>
    <property type="evidence" value="ECO:0007669"/>
    <property type="project" value="UniProtKB-SubCell"/>
</dbReference>
<dbReference type="PANTHER" id="PTHR10797">
    <property type="entry name" value="CCR4-NOT TRANSCRIPTION COMPLEX SUBUNIT"/>
    <property type="match status" value="1"/>
</dbReference>
<proteinExistence type="inferred from homology"/>
<evidence type="ECO:0000256" key="14">
    <source>
        <dbReference type="ARBA" id="ARBA00023242"/>
    </source>
</evidence>
<dbReference type="GO" id="GO:0046872">
    <property type="term" value="F:metal ion binding"/>
    <property type="evidence" value="ECO:0007669"/>
    <property type="project" value="UniProtKB-KW"/>
</dbReference>
<evidence type="ECO:0000256" key="5">
    <source>
        <dbReference type="ARBA" id="ARBA00012161"/>
    </source>
</evidence>